<feature type="compositionally biased region" description="Low complexity" evidence="7">
    <location>
        <begin position="376"/>
        <end position="390"/>
    </location>
</feature>
<dbReference type="GO" id="GO:0005929">
    <property type="term" value="C:cilium"/>
    <property type="evidence" value="ECO:0007669"/>
    <property type="project" value="TreeGrafter"/>
</dbReference>
<evidence type="ECO:0000313" key="10">
    <source>
        <dbReference type="Proteomes" id="UP000053201"/>
    </source>
</evidence>
<dbReference type="InterPro" id="IPR000007">
    <property type="entry name" value="Tubby_C"/>
</dbReference>
<dbReference type="Pfam" id="PF01167">
    <property type="entry name" value="Tub"/>
    <property type="match status" value="1"/>
</dbReference>
<dbReference type="EMBL" id="KQ257454">
    <property type="protein sequence ID" value="KND01795.1"/>
    <property type="molecule type" value="Genomic_DNA"/>
</dbReference>
<dbReference type="GO" id="GO:0005634">
    <property type="term" value="C:nucleus"/>
    <property type="evidence" value="ECO:0007669"/>
    <property type="project" value="UniProtKB-SubCell"/>
</dbReference>
<feature type="domain" description="Tubby C-terminal" evidence="8">
    <location>
        <begin position="526"/>
        <end position="747"/>
    </location>
</feature>
<feature type="region of interest" description="Disordered" evidence="7">
    <location>
        <begin position="371"/>
        <end position="398"/>
    </location>
</feature>
<accession>A0A0L0HLL7</accession>
<dbReference type="PANTHER" id="PTHR16517">
    <property type="entry name" value="TUBBY-RELATED"/>
    <property type="match status" value="1"/>
</dbReference>
<protein>
    <recommendedName>
        <fullName evidence="4">DNA replication regulator SLD2</fullName>
    </recommendedName>
    <alternativeName>
        <fullName evidence="5">DNA replication regulator sld2</fullName>
    </alternativeName>
</protein>
<comment type="subcellular location">
    <subcellularLocation>
        <location evidence="1">Nucleus</location>
    </subcellularLocation>
</comment>
<feature type="compositionally biased region" description="Acidic residues" evidence="7">
    <location>
        <begin position="104"/>
        <end position="115"/>
    </location>
</feature>
<organism evidence="9 10">
    <name type="scientific">Spizellomyces punctatus (strain DAOM BR117)</name>
    <dbReference type="NCBI Taxonomy" id="645134"/>
    <lineage>
        <taxon>Eukaryota</taxon>
        <taxon>Fungi</taxon>
        <taxon>Fungi incertae sedis</taxon>
        <taxon>Chytridiomycota</taxon>
        <taxon>Chytridiomycota incertae sedis</taxon>
        <taxon>Chytridiomycetes</taxon>
        <taxon>Spizellomycetales</taxon>
        <taxon>Spizellomycetaceae</taxon>
        <taxon>Spizellomyces</taxon>
    </lineage>
</organism>
<name>A0A0L0HLL7_SPIPD</name>
<dbReference type="InterPro" id="IPR025659">
    <property type="entry name" value="Tubby-like_C"/>
</dbReference>
<dbReference type="InParanoid" id="A0A0L0HLL7"/>
<dbReference type="GeneID" id="27687092"/>
<dbReference type="eggNOG" id="KOG2502">
    <property type="taxonomic scope" value="Eukaryota"/>
</dbReference>
<dbReference type="OMA" id="NTKAGNS"/>
<dbReference type="GO" id="GO:0071163">
    <property type="term" value="P:DNA replication preinitiation complex assembly"/>
    <property type="evidence" value="ECO:0007669"/>
    <property type="project" value="UniProtKB-ARBA"/>
</dbReference>
<proteinExistence type="inferred from homology"/>
<dbReference type="STRING" id="645134.A0A0L0HLL7"/>
<dbReference type="SUPFAM" id="SSF54518">
    <property type="entry name" value="Tubby C-terminal domain-like"/>
    <property type="match status" value="1"/>
</dbReference>
<feature type="region of interest" description="Disordered" evidence="7">
    <location>
        <begin position="433"/>
        <end position="483"/>
    </location>
</feature>
<evidence type="ECO:0000256" key="2">
    <source>
        <dbReference type="ARBA" id="ARBA00007129"/>
    </source>
</evidence>
<keyword evidence="10" id="KW-1185">Reference proteome</keyword>
<dbReference type="Gene3D" id="1.10.10.1460">
    <property type="match status" value="1"/>
</dbReference>
<dbReference type="Gene3D" id="3.20.90.10">
    <property type="entry name" value="Tubby Protein, Chain A"/>
    <property type="match status" value="1"/>
</dbReference>
<gene>
    <name evidence="9" type="ORF">SPPG_03586</name>
</gene>
<evidence type="ECO:0000256" key="4">
    <source>
        <dbReference type="ARBA" id="ARBA00018363"/>
    </source>
</evidence>
<dbReference type="PANTHER" id="PTHR16517:SF7">
    <property type="entry name" value="PROTEIN KING TUBBY"/>
    <property type="match status" value="1"/>
</dbReference>
<feature type="region of interest" description="Disordered" evidence="7">
    <location>
        <begin position="1"/>
        <end position="28"/>
    </location>
</feature>
<feature type="compositionally biased region" description="Acidic residues" evidence="7">
    <location>
        <begin position="471"/>
        <end position="483"/>
    </location>
</feature>
<dbReference type="PRINTS" id="PR01573">
    <property type="entry name" value="SUPERTUBBY"/>
</dbReference>
<evidence type="ECO:0000256" key="7">
    <source>
        <dbReference type="SAM" id="MobiDB-lite"/>
    </source>
</evidence>
<evidence type="ECO:0000256" key="5">
    <source>
        <dbReference type="ARBA" id="ARBA00019134"/>
    </source>
</evidence>
<feature type="compositionally biased region" description="Polar residues" evidence="7">
    <location>
        <begin position="293"/>
        <end position="305"/>
    </location>
</feature>
<feature type="compositionally biased region" description="Basic and acidic residues" evidence="7">
    <location>
        <begin position="152"/>
        <end position="166"/>
    </location>
</feature>
<reference evidence="9 10" key="1">
    <citation type="submission" date="2009-08" db="EMBL/GenBank/DDBJ databases">
        <title>The Genome Sequence of Spizellomyces punctatus strain DAOM BR117.</title>
        <authorList>
            <consortium name="The Broad Institute Genome Sequencing Platform"/>
            <person name="Russ C."/>
            <person name="Cuomo C."/>
            <person name="Shea T."/>
            <person name="Young S.K."/>
            <person name="Zeng Q."/>
            <person name="Koehrsen M."/>
            <person name="Haas B."/>
            <person name="Borodovsky M."/>
            <person name="Guigo R."/>
            <person name="Alvarado L."/>
            <person name="Berlin A."/>
            <person name="Bochicchio J."/>
            <person name="Borenstein D."/>
            <person name="Chapman S."/>
            <person name="Chen Z."/>
            <person name="Engels R."/>
            <person name="Freedman E."/>
            <person name="Gellesch M."/>
            <person name="Goldberg J."/>
            <person name="Griggs A."/>
            <person name="Gujja S."/>
            <person name="Heiman D."/>
            <person name="Hepburn T."/>
            <person name="Howarth C."/>
            <person name="Jen D."/>
            <person name="Larson L."/>
            <person name="Lewis B."/>
            <person name="Mehta T."/>
            <person name="Park D."/>
            <person name="Pearson M."/>
            <person name="Roberts A."/>
            <person name="Saif S."/>
            <person name="Shenoy N."/>
            <person name="Sisk P."/>
            <person name="Stolte C."/>
            <person name="Sykes S."/>
            <person name="Thomson T."/>
            <person name="Walk T."/>
            <person name="White J."/>
            <person name="Yandava C."/>
            <person name="Burger G."/>
            <person name="Gray M.W."/>
            <person name="Holland P.W.H."/>
            <person name="King N."/>
            <person name="Lang F.B.F."/>
            <person name="Roger A.J."/>
            <person name="Ruiz-Trillo I."/>
            <person name="Lander E."/>
            <person name="Nusbaum C."/>
        </authorList>
    </citation>
    <scope>NUCLEOTIDE SEQUENCE [LARGE SCALE GENOMIC DNA]</scope>
    <source>
        <strain evidence="9 10">DAOM BR117</strain>
    </source>
</reference>
<dbReference type="RefSeq" id="XP_016609834.1">
    <property type="nucleotide sequence ID" value="XM_016751847.1"/>
</dbReference>
<evidence type="ECO:0000256" key="3">
    <source>
        <dbReference type="ARBA" id="ARBA00007276"/>
    </source>
</evidence>
<dbReference type="Pfam" id="PF11719">
    <property type="entry name" value="Drc1-Sld2"/>
    <property type="match status" value="1"/>
</dbReference>
<feature type="compositionally biased region" description="Polar residues" evidence="7">
    <location>
        <begin position="178"/>
        <end position="189"/>
    </location>
</feature>
<dbReference type="VEuPathDB" id="FungiDB:SPPG_03586"/>
<dbReference type="FunFam" id="1.10.10.1460:FF:000001">
    <property type="entry name" value="DNA replication regulator Sld2"/>
    <property type="match status" value="1"/>
</dbReference>
<dbReference type="InterPro" id="IPR021110">
    <property type="entry name" value="DNA_rep_checkpnt_protein"/>
</dbReference>
<evidence type="ECO:0000259" key="8">
    <source>
        <dbReference type="Pfam" id="PF01167"/>
    </source>
</evidence>
<dbReference type="AlphaFoldDB" id="A0A0L0HLL7"/>
<feature type="region of interest" description="Disordered" evidence="7">
    <location>
        <begin position="252"/>
        <end position="305"/>
    </location>
</feature>
<keyword evidence="6" id="KW-0539">Nucleus</keyword>
<comment type="similarity">
    <text evidence="3">Belongs to the SLD2 family.</text>
</comment>
<dbReference type="Proteomes" id="UP000053201">
    <property type="component" value="Unassembled WGS sequence"/>
</dbReference>
<dbReference type="GO" id="GO:0061512">
    <property type="term" value="P:protein localization to cilium"/>
    <property type="evidence" value="ECO:0007669"/>
    <property type="project" value="TreeGrafter"/>
</dbReference>
<comment type="similarity">
    <text evidence="2">Belongs to the TUB family.</text>
</comment>
<dbReference type="CDD" id="cd22289">
    <property type="entry name" value="RecQL4_SLD2_NTD"/>
    <property type="match status" value="1"/>
</dbReference>
<feature type="region of interest" description="Disordered" evidence="7">
    <location>
        <begin position="69"/>
        <end position="190"/>
    </location>
</feature>
<evidence type="ECO:0000256" key="1">
    <source>
        <dbReference type="ARBA" id="ARBA00004123"/>
    </source>
</evidence>
<evidence type="ECO:0000313" key="9">
    <source>
        <dbReference type="EMBL" id="KND01795.1"/>
    </source>
</evidence>
<evidence type="ECO:0000256" key="6">
    <source>
        <dbReference type="ARBA" id="ARBA00023242"/>
    </source>
</evidence>
<dbReference type="OrthoDB" id="8775810at2759"/>
<sequence length="752" mass="82127">MPVDVAPIRLSTSSAEPDPDTLESQVRQLKKELKDWEHAFASKEGRKPEKADITANKDIARRYKAYIKLKSSLESSPAPDEKTEKSIPRSKSSKQRRPATRDDEATEGTANEEDVIPLPTVAMPKPPPVAKKVPRNAVRKAAGARALTKPKSRGEPTDDPFTRDVTSDGGDDSEAAAEQQSPRGSTTLKANFLDKEAVTAIATSTLVSEEHLDTSLNPSTAIAAEARPWGATAALPENFKLRRNTVSVGPISTATLSAAEKRPTSRPGTASGERRSTFSEGSRPVTSAGGIGSNTANAGSLQDNFGSTEASEFLDFMNRRKEIEKITSTQVPAGAVTAAEALKAMQQRPNSPNTTSPMKTDRARAPIVTSITVQQSPSSANASKSSASPSIQANPPSQPLTAAQLRELAKPYDPTDIDLEDDTILDTPIHAIDHRISASSPTSRRSDAPKPPKRQSLAFVASPQHRAQQQDVDDGADEEEEENAGDIVAPLATSPMNPQTMCVGADAIGSAMNPSLTNAQIFYRIPPEYILRCKLYRKKNILDKAHPTFFLYNQVDDTFLLAARKRKKSKSVNYVISTSQVDMSKDSKHYVAKLKANFQRTNFILLDARSYNPRASNKGLRELACVSYSKTVLPREMSVAIPATHIEELSEHYSKDIMADVKTQNTNKLLFLRNKPPRWNEVTQSHCLNFGGRVTQPSIKNFQLVGTENENFVIMQFGRCGPDYFTLDVRYPMTPLDAFAVALTTFDAYDNA</sequence>